<reference evidence="1" key="1">
    <citation type="submission" date="2023-03" db="EMBL/GenBank/DDBJ databases">
        <title>Andean soil-derived lignocellulolytic bacterial consortium as a source of novel taxa and putative plastic-active enzymes.</title>
        <authorList>
            <person name="Diaz-Garcia L."/>
            <person name="Chuvochina M."/>
            <person name="Feuerriegel G."/>
            <person name="Bunk B."/>
            <person name="Sproer C."/>
            <person name="Streit W.R."/>
            <person name="Rodriguez L.M."/>
            <person name="Overmann J."/>
            <person name="Jimenez D.J."/>
        </authorList>
    </citation>
    <scope>NUCLEOTIDE SEQUENCE</scope>
    <source>
        <strain evidence="1">MAG 876</strain>
    </source>
</reference>
<dbReference type="Pfam" id="PF14022">
    <property type="entry name" value="DUF4238"/>
    <property type="match status" value="1"/>
</dbReference>
<dbReference type="EMBL" id="CP119325">
    <property type="protein sequence ID" value="WEK29454.1"/>
    <property type="molecule type" value="Genomic_DNA"/>
</dbReference>
<accession>A0AAJ5WEJ8</accession>
<evidence type="ECO:0000313" key="2">
    <source>
        <dbReference type="Proteomes" id="UP001216329"/>
    </source>
</evidence>
<proteinExistence type="predicted"/>
<sequence>MELFDLTKLKNKKHQHYVPQFYLELWMSHDGFFVKNSMGAVPKIYLKKTTVDVGEENFFYKIEMDDVVWDMLYYRFGEEAKSNAVIAQVMQDLFMLKAMDDVVTKGIGIVNNDEAMRDNAREILEYLKRHHLENAYSNIEGAVSIEIESFSKSQNSDLWVPPSAETFMHILVFFCFQSLRTKQRMHNLESQIAEMYLERGDESIQLNSEQKKSVMKCMLYILSYQLCQKLFAAGCSMTISKNHTKLNYLTSDCPAMYFDKASLQAGAKSFGVMPLSPKLLVHISVPDENVRSEQSIKMVDVYDAGIIKKANELVLEYSHNFVFAKKKKDLRWE</sequence>
<dbReference type="Proteomes" id="UP001216329">
    <property type="component" value="Chromosome"/>
</dbReference>
<name>A0AAJ5WEJ8_9PSED</name>
<dbReference type="InterPro" id="IPR025332">
    <property type="entry name" value="DUF4238"/>
</dbReference>
<protein>
    <submittedName>
        <fullName evidence="1">DUF4238 domain-containing protein</fullName>
    </submittedName>
</protein>
<evidence type="ECO:0000313" key="1">
    <source>
        <dbReference type="EMBL" id="WEK29454.1"/>
    </source>
</evidence>
<gene>
    <name evidence="1" type="ORF">P0Y58_21490</name>
</gene>
<organism evidence="1 2">
    <name type="scientific">Candidatus Pseudomonas phytovorans</name>
    <dbReference type="NCBI Taxonomy" id="3121377"/>
    <lineage>
        <taxon>Bacteria</taxon>
        <taxon>Pseudomonadati</taxon>
        <taxon>Pseudomonadota</taxon>
        <taxon>Gammaproteobacteria</taxon>
        <taxon>Pseudomonadales</taxon>
        <taxon>Pseudomonadaceae</taxon>
        <taxon>Pseudomonas</taxon>
    </lineage>
</organism>
<dbReference type="AlphaFoldDB" id="A0AAJ5WEJ8"/>